<evidence type="ECO:0000313" key="6">
    <source>
        <dbReference type="EMBL" id="EEQ98285.1"/>
    </source>
</evidence>
<sequence length="180" mass="20405">LCFSFQVVICDECHAIKDSKAQRTKAVMPVLQRANRAILISGTPALNRAAELYNILYCLLSKDSAIIAIISNHFRLGRLVNKWVGAKNKEELYNLLTNTIMIRRLKKDVLKELPEKNRIKVPLDITDGKSQKVLAEVQQAQKTMRELSRESLMNGDGRQRSQGFLEIWRKTGEAKIGAVK</sequence>
<dbReference type="GO" id="GO:0016787">
    <property type="term" value="F:hydrolase activity"/>
    <property type="evidence" value="ECO:0007669"/>
    <property type="project" value="UniProtKB-KW"/>
</dbReference>
<dbReference type="GO" id="GO:0006281">
    <property type="term" value="P:DNA repair"/>
    <property type="evidence" value="ECO:0007669"/>
    <property type="project" value="TreeGrafter"/>
</dbReference>
<keyword evidence="1" id="KW-0547">Nucleotide-binding</keyword>
<name>C5LYA7_PERM5</name>
<keyword evidence="3" id="KW-0347">Helicase</keyword>
<evidence type="ECO:0000256" key="4">
    <source>
        <dbReference type="ARBA" id="ARBA00022840"/>
    </source>
</evidence>
<dbReference type="GO" id="GO:0005524">
    <property type="term" value="F:ATP binding"/>
    <property type="evidence" value="ECO:0007669"/>
    <property type="project" value="UniProtKB-KW"/>
</dbReference>
<dbReference type="GO" id="GO:0004386">
    <property type="term" value="F:helicase activity"/>
    <property type="evidence" value="ECO:0007669"/>
    <property type="project" value="UniProtKB-KW"/>
</dbReference>
<evidence type="ECO:0000259" key="5">
    <source>
        <dbReference type="Pfam" id="PF00176"/>
    </source>
</evidence>
<evidence type="ECO:0000313" key="7">
    <source>
        <dbReference type="Proteomes" id="UP000007800"/>
    </source>
</evidence>
<dbReference type="GO" id="GO:0043596">
    <property type="term" value="C:nuclear replication fork"/>
    <property type="evidence" value="ECO:0007669"/>
    <property type="project" value="TreeGrafter"/>
</dbReference>
<proteinExistence type="predicted"/>
<dbReference type="InterPro" id="IPR000330">
    <property type="entry name" value="SNF2_N"/>
</dbReference>
<gene>
    <name evidence="6" type="ORF">Pmar_PMAR005552</name>
</gene>
<dbReference type="Proteomes" id="UP000007800">
    <property type="component" value="Unassembled WGS sequence"/>
</dbReference>
<dbReference type="InterPro" id="IPR038718">
    <property type="entry name" value="SNF2-like_sf"/>
</dbReference>
<dbReference type="AlphaFoldDB" id="C5LYA7"/>
<organism evidence="7">
    <name type="scientific">Perkinsus marinus (strain ATCC 50983 / TXsc)</name>
    <dbReference type="NCBI Taxonomy" id="423536"/>
    <lineage>
        <taxon>Eukaryota</taxon>
        <taxon>Sar</taxon>
        <taxon>Alveolata</taxon>
        <taxon>Perkinsozoa</taxon>
        <taxon>Perkinsea</taxon>
        <taxon>Perkinsida</taxon>
        <taxon>Perkinsidae</taxon>
        <taxon>Perkinsus</taxon>
    </lineage>
</organism>
<reference evidence="6 7" key="1">
    <citation type="submission" date="2008-07" db="EMBL/GenBank/DDBJ databases">
        <authorList>
            <person name="El-Sayed N."/>
            <person name="Caler E."/>
            <person name="Inman J."/>
            <person name="Amedeo P."/>
            <person name="Hass B."/>
            <person name="Wortman J."/>
        </authorList>
    </citation>
    <scope>NUCLEOTIDE SEQUENCE [LARGE SCALE GENOMIC DNA]</scope>
    <source>
        <strain evidence="7">ATCC 50983 / TXsc</strain>
    </source>
</reference>
<evidence type="ECO:0000256" key="3">
    <source>
        <dbReference type="ARBA" id="ARBA00022806"/>
    </source>
</evidence>
<feature type="domain" description="SNF2 N-terminal" evidence="5">
    <location>
        <begin position="5"/>
        <end position="134"/>
    </location>
</feature>
<dbReference type="PANTHER" id="PTHR45766:SF3">
    <property type="entry name" value="DNA ANNEALING HELICASE AND ENDONUCLEASE ZRANB3"/>
    <property type="match status" value="1"/>
</dbReference>
<dbReference type="Pfam" id="PF00176">
    <property type="entry name" value="SNF2-rel_dom"/>
    <property type="match status" value="1"/>
</dbReference>
<feature type="non-terminal residue" evidence="6">
    <location>
        <position position="1"/>
    </location>
</feature>
<dbReference type="RefSeq" id="XP_002765568.1">
    <property type="nucleotide sequence ID" value="XM_002765522.1"/>
</dbReference>
<keyword evidence="2" id="KW-0378">Hydrolase</keyword>
<feature type="non-terminal residue" evidence="6">
    <location>
        <position position="180"/>
    </location>
</feature>
<evidence type="ECO:0000256" key="1">
    <source>
        <dbReference type="ARBA" id="ARBA00022741"/>
    </source>
</evidence>
<keyword evidence="4" id="KW-0067">ATP-binding</keyword>
<dbReference type="GO" id="GO:0004520">
    <property type="term" value="F:DNA endonuclease activity"/>
    <property type="evidence" value="ECO:0007669"/>
    <property type="project" value="TreeGrafter"/>
</dbReference>
<dbReference type="OrthoDB" id="2801544at2759"/>
<dbReference type="SUPFAM" id="SSF52540">
    <property type="entry name" value="P-loop containing nucleoside triphosphate hydrolases"/>
    <property type="match status" value="1"/>
</dbReference>
<accession>C5LYA7</accession>
<dbReference type="GeneID" id="9040742"/>
<keyword evidence="7" id="KW-1185">Reference proteome</keyword>
<dbReference type="EMBL" id="GG686798">
    <property type="protein sequence ID" value="EEQ98285.1"/>
    <property type="molecule type" value="Genomic_DNA"/>
</dbReference>
<dbReference type="Gene3D" id="3.40.50.10810">
    <property type="entry name" value="Tandem AAA-ATPase domain"/>
    <property type="match status" value="1"/>
</dbReference>
<evidence type="ECO:0000256" key="2">
    <source>
        <dbReference type="ARBA" id="ARBA00022801"/>
    </source>
</evidence>
<dbReference type="GO" id="GO:0031297">
    <property type="term" value="P:replication fork processing"/>
    <property type="evidence" value="ECO:0007669"/>
    <property type="project" value="TreeGrafter"/>
</dbReference>
<dbReference type="InterPro" id="IPR027417">
    <property type="entry name" value="P-loop_NTPase"/>
</dbReference>
<dbReference type="PANTHER" id="PTHR45766">
    <property type="entry name" value="DNA ANNEALING HELICASE AND ENDONUCLEASE ZRANB3 FAMILY MEMBER"/>
    <property type="match status" value="1"/>
</dbReference>
<dbReference type="InParanoid" id="C5LYA7"/>
<protein>
    <recommendedName>
        <fullName evidence="5">SNF2 N-terminal domain-containing protein</fullName>
    </recommendedName>
</protein>